<evidence type="ECO:0000313" key="15">
    <source>
        <dbReference type="Proteomes" id="UP001140217"/>
    </source>
</evidence>
<dbReference type="FunFam" id="3.40.50.620:FF:000045">
    <property type="entry name" value="Glutamate--tRNA ligase, mitochondrial"/>
    <property type="match status" value="1"/>
</dbReference>
<evidence type="ECO:0000256" key="5">
    <source>
        <dbReference type="ARBA" id="ARBA00022741"/>
    </source>
</evidence>
<name>A0A9W8H9E2_9FUNG</name>
<comment type="similarity">
    <text evidence="2">Belongs to the class-I aminoacyl-tRNA synthetase family. Glutamate--tRNA ligase type 1 subfamily.</text>
</comment>
<dbReference type="AlphaFoldDB" id="A0A9W8H9E2"/>
<dbReference type="Gene3D" id="1.10.10.350">
    <property type="match status" value="1"/>
</dbReference>
<dbReference type="InterPro" id="IPR020751">
    <property type="entry name" value="aa-tRNA-synth_I_codon-bd_sub2"/>
</dbReference>
<dbReference type="Gene3D" id="3.40.50.620">
    <property type="entry name" value="HUPs"/>
    <property type="match status" value="1"/>
</dbReference>
<dbReference type="InterPro" id="IPR014729">
    <property type="entry name" value="Rossmann-like_a/b/a_fold"/>
</dbReference>
<dbReference type="InterPro" id="IPR004527">
    <property type="entry name" value="Glu-tRNA-ligase_bac/mito"/>
</dbReference>
<evidence type="ECO:0000259" key="13">
    <source>
        <dbReference type="Pfam" id="PF19269"/>
    </source>
</evidence>
<dbReference type="SUPFAM" id="SSF48163">
    <property type="entry name" value="An anticodon-binding domain of class I aminoacyl-tRNA synthetases"/>
    <property type="match status" value="1"/>
</dbReference>
<dbReference type="Proteomes" id="UP001140217">
    <property type="component" value="Unassembled WGS sequence"/>
</dbReference>
<evidence type="ECO:0000256" key="1">
    <source>
        <dbReference type="ARBA" id="ARBA00004173"/>
    </source>
</evidence>
<dbReference type="EMBL" id="JANBUL010000108">
    <property type="protein sequence ID" value="KAJ2781316.1"/>
    <property type="molecule type" value="Genomic_DNA"/>
</dbReference>
<dbReference type="EC" id="6.1.1.17" evidence="3"/>
<dbReference type="OrthoDB" id="428822at2759"/>
<sequence>MALRVAGAAAGRTARFGRGLATGAGRAAVQEPSGPVRVRFAPSPTGMLHLGGLRTALFNYLLARRYGGAFVLRIEDTDRKRLVPGAVGAIVDGLAWAGVRFDEGPHFQSQRSDEYRRHAQALVERGAAYRCFCGPARLEALRAEAAAQGRAPRYDRRCLGLSQRQIDERLRAGERFTVRLAMAEAEAGDAGAFHDAVHGAVRLAGAAGFDDAVLLKSDGLPTYHLANVVDDHAMGITHVLRGEEWLMSTPKHRALFRALGWAPPQYAHLPLLMNPDGSKLSKRNRDGPVQAYVDAGYLPAALVNYVALLGWHPGGTQELFTLPELEAAFTLAGLGRSKSTVSRDRLDWLNRQHLRRAIAEPGARAVLAAQARAALPAAAAAAAAADPAAVEHALRLSAGRLTLLRDLPAEVPFVFADPDLDAPAAARMLHAVPHATQAAVLRAALAGGSQWTTASFAGDVAAAALAPPGHAAAVLRHALTGQPRGPPLADVLGALPAAAVRRRLAAALARLAPRPRPRHAGGQPAPV</sequence>
<dbReference type="GO" id="GO:0006424">
    <property type="term" value="P:glutamyl-tRNA aminoacylation"/>
    <property type="evidence" value="ECO:0007669"/>
    <property type="project" value="InterPro"/>
</dbReference>
<proteinExistence type="inferred from homology"/>
<dbReference type="GO" id="GO:0005524">
    <property type="term" value="F:ATP binding"/>
    <property type="evidence" value="ECO:0007669"/>
    <property type="project" value="UniProtKB-KW"/>
</dbReference>
<dbReference type="PROSITE" id="PS00178">
    <property type="entry name" value="AA_TRNA_LIGASE_I"/>
    <property type="match status" value="1"/>
</dbReference>
<gene>
    <name evidence="14" type="primary">MSE1</name>
    <name evidence="14" type="ORF">H4R18_002944</name>
</gene>
<feature type="domain" description="Aminoacyl-tRNA synthetase class I anticodon-binding" evidence="13">
    <location>
        <begin position="378"/>
        <end position="508"/>
    </location>
</feature>
<dbReference type="GO" id="GO:0000049">
    <property type="term" value="F:tRNA binding"/>
    <property type="evidence" value="ECO:0007669"/>
    <property type="project" value="InterPro"/>
</dbReference>
<dbReference type="InterPro" id="IPR000924">
    <property type="entry name" value="Glu/Gln-tRNA-synth"/>
</dbReference>
<dbReference type="CDD" id="cd00808">
    <property type="entry name" value="GluRS_core"/>
    <property type="match status" value="1"/>
</dbReference>
<keyword evidence="6 11" id="KW-0067">ATP-binding</keyword>
<dbReference type="Pfam" id="PF00749">
    <property type="entry name" value="tRNA-synt_1c"/>
    <property type="match status" value="1"/>
</dbReference>
<comment type="subcellular location">
    <subcellularLocation>
        <location evidence="1">Mitochondrion</location>
    </subcellularLocation>
</comment>
<dbReference type="GO" id="GO:0004818">
    <property type="term" value="F:glutamate-tRNA ligase activity"/>
    <property type="evidence" value="ECO:0007669"/>
    <property type="project" value="UniProtKB-EC"/>
</dbReference>
<dbReference type="InterPro" id="IPR008925">
    <property type="entry name" value="aa_tRNA-synth_I_cd-bd_sf"/>
</dbReference>
<dbReference type="NCBIfam" id="TIGR00464">
    <property type="entry name" value="gltX_bact"/>
    <property type="match status" value="1"/>
</dbReference>
<feature type="domain" description="Glutamyl/glutaminyl-tRNA synthetase class Ib catalytic" evidence="12">
    <location>
        <begin position="36"/>
        <end position="348"/>
    </location>
</feature>
<evidence type="ECO:0000259" key="12">
    <source>
        <dbReference type="Pfam" id="PF00749"/>
    </source>
</evidence>
<evidence type="ECO:0000256" key="2">
    <source>
        <dbReference type="ARBA" id="ARBA00007894"/>
    </source>
</evidence>
<comment type="caution">
    <text evidence="14">The sequence shown here is derived from an EMBL/GenBank/DDBJ whole genome shotgun (WGS) entry which is preliminary data.</text>
</comment>
<evidence type="ECO:0000313" key="14">
    <source>
        <dbReference type="EMBL" id="KAJ2781316.1"/>
    </source>
</evidence>
<dbReference type="PANTHER" id="PTHR43311">
    <property type="entry name" value="GLUTAMATE--TRNA LIGASE"/>
    <property type="match status" value="1"/>
</dbReference>
<evidence type="ECO:0000256" key="10">
    <source>
        <dbReference type="ARBA" id="ARBA00072917"/>
    </source>
</evidence>
<dbReference type="InterPro" id="IPR049940">
    <property type="entry name" value="GluQ/Sye"/>
</dbReference>
<keyword evidence="7 11" id="KW-0648">Protein biosynthesis</keyword>
<evidence type="ECO:0000256" key="7">
    <source>
        <dbReference type="ARBA" id="ARBA00022917"/>
    </source>
</evidence>
<protein>
    <recommendedName>
        <fullName evidence="10">Glutamate--tRNA ligase, mitochondrial</fullName>
        <ecNumber evidence="3">6.1.1.17</ecNumber>
    </recommendedName>
    <alternativeName>
        <fullName evidence="9">Glutamyl-tRNA synthetase</fullName>
    </alternativeName>
</protein>
<dbReference type="GO" id="GO:0008270">
    <property type="term" value="F:zinc ion binding"/>
    <property type="evidence" value="ECO:0007669"/>
    <property type="project" value="InterPro"/>
</dbReference>
<evidence type="ECO:0000256" key="4">
    <source>
        <dbReference type="ARBA" id="ARBA00022598"/>
    </source>
</evidence>
<organism evidence="14 15">
    <name type="scientific">Coemansia javaensis</name>
    <dbReference type="NCBI Taxonomy" id="2761396"/>
    <lineage>
        <taxon>Eukaryota</taxon>
        <taxon>Fungi</taxon>
        <taxon>Fungi incertae sedis</taxon>
        <taxon>Zoopagomycota</taxon>
        <taxon>Kickxellomycotina</taxon>
        <taxon>Kickxellomycetes</taxon>
        <taxon>Kickxellales</taxon>
        <taxon>Kickxellaceae</taxon>
        <taxon>Coemansia</taxon>
    </lineage>
</organism>
<dbReference type="InterPro" id="IPR001412">
    <property type="entry name" value="aa-tRNA-synth_I_CS"/>
</dbReference>
<dbReference type="PRINTS" id="PR00987">
    <property type="entry name" value="TRNASYNTHGLU"/>
</dbReference>
<keyword evidence="8 11" id="KW-0030">Aminoacyl-tRNA synthetase</keyword>
<dbReference type="InterPro" id="IPR020058">
    <property type="entry name" value="Glu/Gln-tRNA-synth_Ib_cat-dom"/>
</dbReference>
<keyword evidence="4 11" id="KW-0436">Ligase</keyword>
<evidence type="ECO:0000256" key="6">
    <source>
        <dbReference type="ARBA" id="ARBA00022840"/>
    </source>
</evidence>
<evidence type="ECO:0000256" key="9">
    <source>
        <dbReference type="ARBA" id="ARBA00030865"/>
    </source>
</evidence>
<keyword evidence="5 11" id="KW-0547">Nucleotide-binding</keyword>
<dbReference type="GO" id="GO:0005739">
    <property type="term" value="C:mitochondrion"/>
    <property type="evidence" value="ECO:0007669"/>
    <property type="project" value="UniProtKB-SubCell"/>
</dbReference>
<dbReference type="InterPro" id="IPR045462">
    <property type="entry name" value="aa-tRNA-synth_I_cd-bd"/>
</dbReference>
<dbReference type="InterPro" id="IPR033910">
    <property type="entry name" value="GluRS_core"/>
</dbReference>
<dbReference type="Pfam" id="PF19269">
    <property type="entry name" value="Anticodon_2"/>
    <property type="match status" value="1"/>
</dbReference>
<evidence type="ECO:0000256" key="3">
    <source>
        <dbReference type="ARBA" id="ARBA00012835"/>
    </source>
</evidence>
<evidence type="ECO:0000256" key="11">
    <source>
        <dbReference type="RuleBase" id="RU363037"/>
    </source>
</evidence>
<keyword evidence="15" id="KW-1185">Reference proteome</keyword>
<dbReference type="HAMAP" id="MF_00022">
    <property type="entry name" value="Glu_tRNA_synth_type1"/>
    <property type="match status" value="1"/>
</dbReference>
<dbReference type="PANTHER" id="PTHR43311:SF2">
    <property type="entry name" value="GLUTAMATE--TRNA LIGASE, MITOCHONDRIAL-RELATED"/>
    <property type="match status" value="1"/>
</dbReference>
<reference evidence="14" key="1">
    <citation type="submission" date="2022-07" db="EMBL/GenBank/DDBJ databases">
        <title>Phylogenomic reconstructions and comparative analyses of Kickxellomycotina fungi.</title>
        <authorList>
            <person name="Reynolds N.K."/>
            <person name="Stajich J.E."/>
            <person name="Barry K."/>
            <person name="Grigoriev I.V."/>
            <person name="Crous P."/>
            <person name="Smith M.E."/>
        </authorList>
    </citation>
    <scope>NUCLEOTIDE SEQUENCE</scope>
    <source>
        <strain evidence="14">NBRC 105414</strain>
    </source>
</reference>
<evidence type="ECO:0000256" key="8">
    <source>
        <dbReference type="ARBA" id="ARBA00023146"/>
    </source>
</evidence>
<dbReference type="SUPFAM" id="SSF52374">
    <property type="entry name" value="Nucleotidylyl transferase"/>
    <property type="match status" value="1"/>
</dbReference>
<accession>A0A9W8H9E2</accession>